<evidence type="ECO:0000313" key="2">
    <source>
        <dbReference type="EMBL" id="KAL0955466.1"/>
    </source>
</evidence>
<name>A0ABR3JJZ3_9AGAR</name>
<proteinExistence type="predicted"/>
<dbReference type="Proteomes" id="UP001556367">
    <property type="component" value="Unassembled WGS sequence"/>
</dbReference>
<feature type="compositionally biased region" description="Basic residues" evidence="1">
    <location>
        <begin position="434"/>
        <end position="443"/>
    </location>
</feature>
<protein>
    <submittedName>
        <fullName evidence="2">Uncharacterized protein</fullName>
    </submittedName>
</protein>
<comment type="caution">
    <text evidence="2">The sequence shown here is derived from an EMBL/GenBank/DDBJ whole genome shotgun (WGS) entry which is preliminary data.</text>
</comment>
<feature type="region of interest" description="Disordered" evidence="1">
    <location>
        <begin position="428"/>
        <end position="459"/>
    </location>
</feature>
<organism evidence="2 3">
    <name type="scientific">Hohenbuehelia grisea</name>
    <dbReference type="NCBI Taxonomy" id="104357"/>
    <lineage>
        <taxon>Eukaryota</taxon>
        <taxon>Fungi</taxon>
        <taxon>Dikarya</taxon>
        <taxon>Basidiomycota</taxon>
        <taxon>Agaricomycotina</taxon>
        <taxon>Agaricomycetes</taxon>
        <taxon>Agaricomycetidae</taxon>
        <taxon>Agaricales</taxon>
        <taxon>Pleurotineae</taxon>
        <taxon>Pleurotaceae</taxon>
        <taxon>Hohenbuehelia</taxon>
    </lineage>
</organism>
<accession>A0ABR3JJZ3</accession>
<evidence type="ECO:0000313" key="3">
    <source>
        <dbReference type="Proteomes" id="UP001556367"/>
    </source>
</evidence>
<gene>
    <name evidence="2" type="ORF">HGRIS_001707</name>
</gene>
<evidence type="ECO:0000256" key="1">
    <source>
        <dbReference type="SAM" id="MobiDB-lite"/>
    </source>
</evidence>
<keyword evidence="3" id="KW-1185">Reference proteome</keyword>
<sequence>MEPLSLSSSILACMETARKIKGALSMLPHLKSDLQNLKNEVDRGIADIDQMFGNSHLMAVSGELRVSLDHLRSELILALECVLQILPKRSNGFFSATKFNIATRLRCKTVMAKVALVEKKILASRMRFVVLSTMRTEHRVLYLRHEQRERLEHLENLVSDLLLRSYDCIRQRSWVTNSALSAIDYQFLCRQIFKITSTLDAHKQTWIGTLEAPCGVHLEPSTPIGDANALVKSQLFVGTLIRSIHAVRMLNHPSQSVSVQDCAFALFNLADNLDDLGLESDAHILIGFVVLLAALPVYALDLADAGRHDEALDCSRQALILHRCRSQGNEDLRQFPLVSWVASGEADIVYSSEREFTMPSLAAEDVVSCLWSVAVSLASFGRYSEAHVAGRDALTGYEAVLTVLRRPQSSDILIRMQKQLSTWVPMLKTPTMRRQPRRQKQKLNRNASDKYHDAQSWQT</sequence>
<dbReference type="EMBL" id="JASNQZ010000006">
    <property type="protein sequence ID" value="KAL0955466.1"/>
    <property type="molecule type" value="Genomic_DNA"/>
</dbReference>
<reference evidence="3" key="1">
    <citation type="submission" date="2024-06" db="EMBL/GenBank/DDBJ databases">
        <title>Multi-omics analyses provide insights into the biosynthesis of the anticancer antibiotic pleurotin in Hohenbuehelia grisea.</title>
        <authorList>
            <person name="Weaver J.A."/>
            <person name="Alberti F."/>
        </authorList>
    </citation>
    <scope>NUCLEOTIDE SEQUENCE [LARGE SCALE GENOMIC DNA]</scope>
    <source>
        <strain evidence="3">T-177</strain>
    </source>
</reference>